<evidence type="ECO:0000256" key="1">
    <source>
        <dbReference type="ARBA" id="ARBA00023015"/>
    </source>
</evidence>
<gene>
    <name evidence="5" type="ORF">ENL26_02750</name>
</gene>
<name>A0A7C5DWW3_9BACT</name>
<dbReference type="SMART" id="SM01134">
    <property type="entry name" value="DeoRC"/>
    <property type="match status" value="1"/>
</dbReference>
<dbReference type="InterPro" id="IPR036390">
    <property type="entry name" value="WH_DNA-bd_sf"/>
</dbReference>
<dbReference type="PROSITE" id="PS00894">
    <property type="entry name" value="HTH_DEOR_1"/>
    <property type="match status" value="1"/>
</dbReference>
<proteinExistence type="predicted"/>
<evidence type="ECO:0000313" key="5">
    <source>
        <dbReference type="EMBL" id="HHF08676.1"/>
    </source>
</evidence>
<dbReference type="InterPro" id="IPR001034">
    <property type="entry name" value="DeoR_HTH"/>
</dbReference>
<evidence type="ECO:0000256" key="2">
    <source>
        <dbReference type="ARBA" id="ARBA00023125"/>
    </source>
</evidence>
<dbReference type="Pfam" id="PF08220">
    <property type="entry name" value="HTH_DeoR"/>
    <property type="match status" value="1"/>
</dbReference>
<dbReference type="Proteomes" id="UP000886129">
    <property type="component" value="Unassembled WGS sequence"/>
</dbReference>
<sequence>MFAQERRNHILKLIQQKGKVTVAELVEALDVSGVTIRKDLDFLESKGVIVRTHGGALLPDHSRSEWNFLRKIHQRENEKKRIARKVSSLIEEGDTIILDSSSTNYYVTSELRKGNFSFLTVVTNNVFIAAKLIEIDVEVLVLGGSVRENSLSLIGPWTLRFLSEINVDKAFLGTTGFCSEKGFMTPSVAEADVKRAMMKSSVKTFIVTDSTKFNRKAFVSFALPEEVTGVITDSSIPQRAETILIEKGVKVYKV</sequence>
<dbReference type="SUPFAM" id="SSF100950">
    <property type="entry name" value="NagB/RpiA/CoA transferase-like"/>
    <property type="match status" value="1"/>
</dbReference>
<dbReference type="SUPFAM" id="SSF46785">
    <property type="entry name" value="Winged helix' DNA-binding domain"/>
    <property type="match status" value="1"/>
</dbReference>
<comment type="caution">
    <text evidence="5">The sequence shown here is derived from an EMBL/GenBank/DDBJ whole genome shotgun (WGS) entry which is preliminary data.</text>
</comment>
<reference evidence="5" key="1">
    <citation type="journal article" date="2020" name="mSystems">
        <title>Genome- and Community-Level Interaction Insights into Carbon Utilization and Element Cycling Functions of Hydrothermarchaeota in Hydrothermal Sediment.</title>
        <authorList>
            <person name="Zhou Z."/>
            <person name="Liu Y."/>
            <person name="Xu W."/>
            <person name="Pan J."/>
            <person name="Luo Z.H."/>
            <person name="Li M."/>
        </authorList>
    </citation>
    <scope>NUCLEOTIDE SEQUENCE [LARGE SCALE GENOMIC DNA]</scope>
    <source>
        <strain evidence="5">HyVt-80</strain>
    </source>
</reference>
<dbReference type="AlphaFoldDB" id="A0A7C5DWW3"/>
<dbReference type="InterPro" id="IPR036388">
    <property type="entry name" value="WH-like_DNA-bd_sf"/>
</dbReference>
<accession>A0A7C5DWW3</accession>
<evidence type="ECO:0000256" key="3">
    <source>
        <dbReference type="ARBA" id="ARBA00023163"/>
    </source>
</evidence>
<dbReference type="Pfam" id="PF00455">
    <property type="entry name" value="DeoRC"/>
    <property type="match status" value="1"/>
</dbReference>
<organism evidence="5">
    <name type="scientific">Kosmotoga arenicorallina</name>
    <dbReference type="NCBI Taxonomy" id="688066"/>
    <lineage>
        <taxon>Bacteria</taxon>
        <taxon>Thermotogati</taxon>
        <taxon>Thermotogota</taxon>
        <taxon>Thermotogae</taxon>
        <taxon>Kosmotogales</taxon>
        <taxon>Kosmotogaceae</taxon>
        <taxon>Kosmotoga</taxon>
    </lineage>
</organism>
<dbReference type="InterPro" id="IPR037171">
    <property type="entry name" value="NagB/RpiA_transferase-like"/>
</dbReference>
<dbReference type="PANTHER" id="PTHR30363:SF44">
    <property type="entry name" value="AGA OPERON TRANSCRIPTIONAL REPRESSOR-RELATED"/>
    <property type="match status" value="1"/>
</dbReference>
<dbReference type="SMART" id="SM00420">
    <property type="entry name" value="HTH_DEOR"/>
    <property type="match status" value="1"/>
</dbReference>
<feature type="domain" description="HTH deoR-type" evidence="4">
    <location>
        <begin position="3"/>
        <end position="58"/>
    </location>
</feature>
<dbReference type="PANTHER" id="PTHR30363">
    <property type="entry name" value="HTH-TYPE TRANSCRIPTIONAL REGULATOR SRLR-RELATED"/>
    <property type="match status" value="1"/>
</dbReference>
<keyword evidence="3" id="KW-0804">Transcription</keyword>
<dbReference type="GO" id="GO:0003700">
    <property type="term" value="F:DNA-binding transcription factor activity"/>
    <property type="evidence" value="ECO:0007669"/>
    <property type="project" value="InterPro"/>
</dbReference>
<dbReference type="PROSITE" id="PS51000">
    <property type="entry name" value="HTH_DEOR_2"/>
    <property type="match status" value="1"/>
</dbReference>
<dbReference type="GO" id="GO:0003677">
    <property type="term" value="F:DNA binding"/>
    <property type="evidence" value="ECO:0007669"/>
    <property type="project" value="UniProtKB-KW"/>
</dbReference>
<dbReference type="InterPro" id="IPR014036">
    <property type="entry name" value="DeoR-like_C"/>
</dbReference>
<dbReference type="InterPro" id="IPR018356">
    <property type="entry name" value="Tscrpt_reg_HTH_DeoR_CS"/>
</dbReference>
<dbReference type="InterPro" id="IPR050313">
    <property type="entry name" value="Carb_Metab_HTH_regulators"/>
</dbReference>
<dbReference type="Gene3D" id="3.40.50.1360">
    <property type="match status" value="1"/>
</dbReference>
<evidence type="ECO:0000259" key="4">
    <source>
        <dbReference type="PROSITE" id="PS51000"/>
    </source>
</evidence>
<dbReference type="EMBL" id="DRTH01000168">
    <property type="protein sequence ID" value="HHF08676.1"/>
    <property type="molecule type" value="Genomic_DNA"/>
</dbReference>
<keyword evidence="1" id="KW-0805">Transcription regulation</keyword>
<dbReference type="Gene3D" id="1.10.10.10">
    <property type="entry name" value="Winged helix-like DNA-binding domain superfamily/Winged helix DNA-binding domain"/>
    <property type="match status" value="1"/>
</dbReference>
<keyword evidence="2" id="KW-0238">DNA-binding</keyword>
<dbReference type="PRINTS" id="PR00037">
    <property type="entry name" value="HTHLACR"/>
</dbReference>
<protein>
    <submittedName>
        <fullName evidence="5">DeoR/GlpR transcriptional regulator</fullName>
    </submittedName>
</protein>